<proteinExistence type="predicted"/>
<feature type="transmembrane region" description="Helical" evidence="6">
    <location>
        <begin position="199"/>
        <end position="223"/>
    </location>
</feature>
<feature type="transmembrane region" description="Helical" evidence="6">
    <location>
        <begin position="21"/>
        <end position="41"/>
    </location>
</feature>
<accession>B8HUF0</accession>
<keyword evidence="2" id="KW-0813">Transport</keyword>
<evidence type="ECO:0000256" key="1">
    <source>
        <dbReference type="ARBA" id="ARBA00004141"/>
    </source>
</evidence>
<keyword evidence="5 6" id="KW-0472">Membrane</keyword>
<dbReference type="InterPro" id="IPR036458">
    <property type="entry name" value="Na:dicarbo_symporter_sf"/>
</dbReference>
<feature type="transmembrane region" description="Helical" evidence="6">
    <location>
        <begin position="61"/>
        <end position="83"/>
    </location>
</feature>
<feature type="transmembrane region" description="Helical" evidence="6">
    <location>
        <begin position="161"/>
        <end position="178"/>
    </location>
</feature>
<dbReference type="GO" id="GO:0005886">
    <property type="term" value="C:plasma membrane"/>
    <property type="evidence" value="ECO:0007669"/>
    <property type="project" value="TreeGrafter"/>
</dbReference>
<keyword evidence="4 6" id="KW-1133">Transmembrane helix</keyword>
<feature type="transmembrane region" description="Helical" evidence="6">
    <location>
        <begin position="350"/>
        <end position="370"/>
    </location>
</feature>
<organism evidence="7">
    <name type="scientific">Cyanothece sp. (strain PCC 7425 / ATCC 29141)</name>
    <dbReference type="NCBI Taxonomy" id="395961"/>
    <lineage>
        <taxon>Bacteria</taxon>
        <taxon>Bacillati</taxon>
        <taxon>Cyanobacteriota</taxon>
        <taxon>Cyanophyceae</taxon>
        <taxon>Gomontiellales</taxon>
        <taxon>Cyanothecaceae</taxon>
        <taxon>Cyanothece</taxon>
    </lineage>
</organism>
<dbReference type="GO" id="GO:0015501">
    <property type="term" value="F:glutamate:sodium symporter activity"/>
    <property type="evidence" value="ECO:0007669"/>
    <property type="project" value="TreeGrafter"/>
</dbReference>
<dbReference type="KEGG" id="cyn:Cyan7425_2134"/>
<dbReference type="PRINTS" id="PR00173">
    <property type="entry name" value="EDTRNSPORT"/>
</dbReference>
<dbReference type="HOGENOM" id="CLU_019375_7_1_3"/>
<evidence type="ECO:0000313" key="7">
    <source>
        <dbReference type="EMBL" id="ACL44495.1"/>
    </source>
</evidence>
<sequence>MKKTFPLALSRFIFKLKKVPLYLQIGIALFLAVATGLLLGGGHPAQNQISLINHLSIPCDLILKALRTLATPLILLAVIHTFLTAQIPGRAGRRLAILLFTNTLAAILIGLVVANVLQPGRWGQMPQISTQPGTGQSLDPWGLLQGMVPESIFKPLLENNVLQLILVALIFGIALRGFKSEQIEQGQSDYVAIEQGATALLAVVVKILNWVIVLIPLAVFGVVARTVALSGFAPFKSLAALILAVVLALMLQACYYLVRVQLGSWVNPIHFLAGGSDALITAFSTSSSTITMPITFRVLQEKVGLRESSASLGALVGSNFNNDGTALYEAMAALFVAQLLGLHLNLGQQLIVVITSIFASVGAAGIPNAGLVTLTLVFTSVGLPTQYIALLITVDWFLDRCRTAINVMGDMTVSALLDGKVKHQHSKENEGFAIRPGI</sequence>
<dbReference type="SUPFAM" id="SSF118215">
    <property type="entry name" value="Proton glutamate symport protein"/>
    <property type="match status" value="1"/>
</dbReference>
<name>B8HUF0_CYAP4</name>
<feature type="transmembrane region" description="Helical" evidence="6">
    <location>
        <begin position="95"/>
        <end position="117"/>
    </location>
</feature>
<dbReference type="Pfam" id="PF00375">
    <property type="entry name" value="SDF"/>
    <property type="match status" value="1"/>
</dbReference>
<feature type="transmembrane region" description="Helical" evidence="6">
    <location>
        <begin position="376"/>
        <end position="398"/>
    </location>
</feature>
<dbReference type="EMBL" id="CP001344">
    <property type="protein sequence ID" value="ACL44495.1"/>
    <property type="molecule type" value="Genomic_DNA"/>
</dbReference>
<dbReference type="AlphaFoldDB" id="B8HUF0"/>
<dbReference type="eggNOG" id="COG1301">
    <property type="taxonomic scope" value="Bacteria"/>
</dbReference>
<gene>
    <name evidence="7" type="ordered locus">Cyan7425_2134</name>
</gene>
<protein>
    <submittedName>
        <fullName evidence="7">Sodium:dicarboxylate symporter</fullName>
    </submittedName>
</protein>
<dbReference type="InterPro" id="IPR050746">
    <property type="entry name" value="DAACS"/>
</dbReference>
<dbReference type="Gene3D" id="1.10.3860.10">
    <property type="entry name" value="Sodium:dicarboxylate symporter"/>
    <property type="match status" value="1"/>
</dbReference>
<evidence type="ECO:0000256" key="6">
    <source>
        <dbReference type="SAM" id="Phobius"/>
    </source>
</evidence>
<evidence type="ECO:0000256" key="4">
    <source>
        <dbReference type="ARBA" id="ARBA00022989"/>
    </source>
</evidence>
<dbReference type="GO" id="GO:0005313">
    <property type="term" value="F:L-glutamate transmembrane transporter activity"/>
    <property type="evidence" value="ECO:0007669"/>
    <property type="project" value="TreeGrafter"/>
</dbReference>
<keyword evidence="3 6" id="KW-0812">Transmembrane</keyword>
<evidence type="ECO:0000256" key="3">
    <source>
        <dbReference type="ARBA" id="ARBA00022692"/>
    </source>
</evidence>
<feature type="transmembrane region" description="Helical" evidence="6">
    <location>
        <begin position="235"/>
        <end position="258"/>
    </location>
</feature>
<reference evidence="7" key="1">
    <citation type="submission" date="2009-01" db="EMBL/GenBank/DDBJ databases">
        <title>Complete sequence of chromosome Cyanothece sp. PCC 7425.</title>
        <authorList>
            <consortium name="US DOE Joint Genome Institute"/>
            <person name="Lucas S."/>
            <person name="Copeland A."/>
            <person name="Lapidus A."/>
            <person name="Glavina del Rio T."/>
            <person name="Dalin E."/>
            <person name="Tice H."/>
            <person name="Bruce D."/>
            <person name="Goodwin L."/>
            <person name="Pitluck S."/>
            <person name="Sims D."/>
            <person name="Meineke L."/>
            <person name="Brettin T."/>
            <person name="Detter J.C."/>
            <person name="Han C."/>
            <person name="Larimer F."/>
            <person name="Land M."/>
            <person name="Hauser L."/>
            <person name="Kyrpides N."/>
            <person name="Ovchinnikova G."/>
            <person name="Liberton M."/>
            <person name="Stoeckel J."/>
            <person name="Banerjee A."/>
            <person name="Singh A."/>
            <person name="Page L."/>
            <person name="Sato H."/>
            <person name="Zhao L."/>
            <person name="Sherman L."/>
            <person name="Pakrasi H."/>
            <person name="Richardson P."/>
        </authorList>
    </citation>
    <scope>NUCLEOTIDE SEQUENCE</scope>
    <source>
        <strain evidence="7">PCC 7425</strain>
    </source>
</reference>
<dbReference type="PANTHER" id="PTHR11958:SF63">
    <property type="entry name" value="AMINO ACID TRANSPORTER"/>
    <property type="match status" value="1"/>
</dbReference>
<dbReference type="PANTHER" id="PTHR11958">
    <property type="entry name" value="SODIUM/DICARBOXYLATE SYMPORTER-RELATED"/>
    <property type="match status" value="1"/>
</dbReference>
<comment type="subcellular location">
    <subcellularLocation>
        <location evidence="1">Membrane</location>
        <topology evidence="1">Multi-pass membrane protein</topology>
    </subcellularLocation>
</comment>
<dbReference type="InterPro" id="IPR001991">
    <property type="entry name" value="Na-dicarboxylate_symporter"/>
</dbReference>
<dbReference type="GO" id="GO:0015175">
    <property type="term" value="F:neutral L-amino acid transmembrane transporter activity"/>
    <property type="evidence" value="ECO:0007669"/>
    <property type="project" value="TreeGrafter"/>
</dbReference>
<evidence type="ECO:0000256" key="2">
    <source>
        <dbReference type="ARBA" id="ARBA00022448"/>
    </source>
</evidence>
<evidence type="ECO:0000256" key="5">
    <source>
        <dbReference type="ARBA" id="ARBA00023136"/>
    </source>
</evidence>
<dbReference type="STRING" id="395961.Cyan7425_2134"/>